<sequence length="60" mass="6507">MKLEKSLSSSVLMRSIKLIADAPQIWSNEFLTEVDAASPSSPTIADGPESDWSNQVVTEV</sequence>
<proteinExistence type="predicted"/>
<accession>A0A392V8S5</accession>
<organism evidence="2 3">
    <name type="scientific">Trifolium medium</name>
    <dbReference type="NCBI Taxonomy" id="97028"/>
    <lineage>
        <taxon>Eukaryota</taxon>
        <taxon>Viridiplantae</taxon>
        <taxon>Streptophyta</taxon>
        <taxon>Embryophyta</taxon>
        <taxon>Tracheophyta</taxon>
        <taxon>Spermatophyta</taxon>
        <taxon>Magnoliopsida</taxon>
        <taxon>eudicotyledons</taxon>
        <taxon>Gunneridae</taxon>
        <taxon>Pentapetalae</taxon>
        <taxon>rosids</taxon>
        <taxon>fabids</taxon>
        <taxon>Fabales</taxon>
        <taxon>Fabaceae</taxon>
        <taxon>Papilionoideae</taxon>
        <taxon>50 kb inversion clade</taxon>
        <taxon>NPAAA clade</taxon>
        <taxon>Hologalegina</taxon>
        <taxon>IRL clade</taxon>
        <taxon>Trifolieae</taxon>
        <taxon>Trifolium</taxon>
    </lineage>
</organism>
<keyword evidence="3" id="KW-1185">Reference proteome</keyword>
<evidence type="ECO:0000313" key="2">
    <source>
        <dbReference type="EMBL" id="MCI82840.1"/>
    </source>
</evidence>
<comment type="caution">
    <text evidence="2">The sequence shown here is derived from an EMBL/GenBank/DDBJ whole genome shotgun (WGS) entry which is preliminary data.</text>
</comment>
<feature type="non-terminal residue" evidence="2">
    <location>
        <position position="60"/>
    </location>
</feature>
<feature type="compositionally biased region" description="Polar residues" evidence="1">
    <location>
        <begin position="51"/>
        <end position="60"/>
    </location>
</feature>
<protein>
    <submittedName>
        <fullName evidence="2">Uncharacterized protein</fullName>
    </submittedName>
</protein>
<name>A0A392V8S5_9FABA</name>
<evidence type="ECO:0000256" key="1">
    <source>
        <dbReference type="SAM" id="MobiDB-lite"/>
    </source>
</evidence>
<reference evidence="2 3" key="1">
    <citation type="journal article" date="2018" name="Front. Plant Sci.">
        <title>Red Clover (Trifolium pratense) and Zigzag Clover (T. medium) - A Picture of Genomic Similarities and Differences.</title>
        <authorList>
            <person name="Dluhosova J."/>
            <person name="Istvanek J."/>
            <person name="Nedelnik J."/>
            <person name="Repkova J."/>
        </authorList>
    </citation>
    <scope>NUCLEOTIDE SEQUENCE [LARGE SCALE GENOMIC DNA]</scope>
    <source>
        <strain evidence="3">cv. 10/8</strain>
        <tissue evidence="2">Leaf</tissue>
    </source>
</reference>
<dbReference type="Proteomes" id="UP000265520">
    <property type="component" value="Unassembled WGS sequence"/>
</dbReference>
<dbReference type="AlphaFoldDB" id="A0A392V8S5"/>
<feature type="region of interest" description="Disordered" evidence="1">
    <location>
        <begin position="37"/>
        <end position="60"/>
    </location>
</feature>
<dbReference type="EMBL" id="LXQA011052736">
    <property type="protein sequence ID" value="MCI82840.1"/>
    <property type="molecule type" value="Genomic_DNA"/>
</dbReference>
<evidence type="ECO:0000313" key="3">
    <source>
        <dbReference type="Proteomes" id="UP000265520"/>
    </source>
</evidence>